<protein>
    <submittedName>
        <fullName evidence="9">AEC family transporter</fullName>
    </submittedName>
</protein>
<dbReference type="EMBL" id="CP066007">
    <property type="protein sequence ID" value="QQB47496.1"/>
    <property type="molecule type" value="Genomic_DNA"/>
</dbReference>
<dbReference type="EMBL" id="CP069534">
    <property type="protein sequence ID" value="QRP69952.1"/>
    <property type="molecule type" value="Genomic_DNA"/>
</dbReference>
<keyword evidence="6 8" id="KW-1133">Transmembrane helix</keyword>
<evidence type="ECO:0000256" key="2">
    <source>
        <dbReference type="ARBA" id="ARBA00010145"/>
    </source>
</evidence>
<evidence type="ECO:0000256" key="1">
    <source>
        <dbReference type="ARBA" id="ARBA00004651"/>
    </source>
</evidence>
<dbReference type="RefSeq" id="WP_005395353.1">
    <property type="nucleotide sequence ID" value="NZ_CP066007.1"/>
</dbReference>
<dbReference type="Proteomes" id="UP000596145">
    <property type="component" value="Chromosome"/>
</dbReference>
<evidence type="ECO:0000313" key="11">
    <source>
        <dbReference type="Proteomes" id="UP000596145"/>
    </source>
</evidence>
<dbReference type="GeneID" id="92760642"/>
<evidence type="ECO:0000256" key="3">
    <source>
        <dbReference type="ARBA" id="ARBA00022448"/>
    </source>
</evidence>
<dbReference type="Gene3D" id="1.20.1530.20">
    <property type="match status" value="1"/>
</dbReference>
<evidence type="ECO:0000256" key="5">
    <source>
        <dbReference type="ARBA" id="ARBA00022692"/>
    </source>
</evidence>
<comment type="subcellular location">
    <subcellularLocation>
        <location evidence="1">Cell membrane</location>
        <topology evidence="1">Multi-pass membrane protein</topology>
    </subcellularLocation>
</comment>
<accession>A0A7T4EHI1</accession>
<keyword evidence="5 8" id="KW-0812">Transmembrane</keyword>
<feature type="transmembrane region" description="Helical" evidence="8">
    <location>
        <begin position="60"/>
        <end position="83"/>
    </location>
</feature>
<evidence type="ECO:0000313" key="9">
    <source>
        <dbReference type="EMBL" id="QQB47496.1"/>
    </source>
</evidence>
<name>A0A7T4EHI1_9CORY</name>
<gene>
    <name evidence="9" type="ORF">I6I10_06355</name>
    <name evidence="10" type="ORF">I6J21_09130</name>
</gene>
<organism evidence="9 11">
    <name type="scientific">Corynebacterium glucuronolyticum</name>
    <dbReference type="NCBI Taxonomy" id="39791"/>
    <lineage>
        <taxon>Bacteria</taxon>
        <taxon>Bacillati</taxon>
        <taxon>Actinomycetota</taxon>
        <taxon>Actinomycetes</taxon>
        <taxon>Mycobacteriales</taxon>
        <taxon>Corynebacteriaceae</taxon>
        <taxon>Corynebacterium</taxon>
    </lineage>
</organism>
<dbReference type="Proteomes" id="UP000617681">
    <property type="component" value="Chromosome"/>
</dbReference>
<dbReference type="OrthoDB" id="5405318at2"/>
<feature type="transmembrane region" description="Helical" evidence="8">
    <location>
        <begin position="239"/>
        <end position="270"/>
    </location>
</feature>
<feature type="transmembrane region" description="Helical" evidence="8">
    <location>
        <begin position="6"/>
        <end position="22"/>
    </location>
</feature>
<dbReference type="GO" id="GO:0005886">
    <property type="term" value="C:plasma membrane"/>
    <property type="evidence" value="ECO:0007669"/>
    <property type="project" value="UniProtKB-SubCell"/>
</dbReference>
<dbReference type="Pfam" id="PF03547">
    <property type="entry name" value="Mem_trans"/>
    <property type="match status" value="2"/>
</dbReference>
<proteinExistence type="inferred from homology"/>
<keyword evidence="3" id="KW-0813">Transport</keyword>
<keyword evidence="4" id="KW-1003">Cell membrane</keyword>
<keyword evidence="7 8" id="KW-0472">Membrane</keyword>
<feature type="transmembrane region" description="Helical" evidence="8">
    <location>
        <begin position="290"/>
        <end position="309"/>
    </location>
</feature>
<feature type="transmembrane region" description="Helical" evidence="8">
    <location>
        <begin position="196"/>
        <end position="219"/>
    </location>
</feature>
<evidence type="ECO:0000256" key="8">
    <source>
        <dbReference type="SAM" id="Phobius"/>
    </source>
</evidence>
<dbReference type="AlphaFoldDB" id="A0A7T4EHI1"/>
<feature type="transmembrane region" description="Helical" evidence="8">
    <location>
        <begin position="95"/>
        <end position="118"/>
    </location>
</feature>
<reference evidence="9 11" key="1">
    <citation type="submission" date="2020-12" db="EMBL/GenBank/DDBJ databases">
        <title>FDA dAtabase for Regulatory Grade micrObial Sequences (FDA-ARGOS): Supporting development and validation of Infectious Disease Dx tests.</title>
        <authorList>
            <person name="Sproer C."/>
            <person name="Gronow S."/>
            <person name="Severitt S."/>
            <person name="Schroder I."/>
            <person name="Tallon L."/>
            <person name="Sadzewicz L."/>
            <person name="Zhao X."/>
            <person name="Boylan J."/>
            <person name="Ott S."/>
            <person name="Bowen H."/>
            <person name="Vavikolanu K."/>
            <person name="Mehta A."/>
            <person name="Aluvathingal J."/>
            <person name="Nadendla S."/>
            <person name="Lowell S."/>
            <person name="Myers T."/>
            <person name="Yan Y."/>
            <person name="Sichtig H."/>
        </authorList>
    </citation>
    <scope>NUCLEOTIDE SEQUENCE [LARGE SCALE GENOMIC DNA]</scope>
    <source>
        <strain evidence="9 11">FDAARGOS_1053</strain>
        <strain evidence="10">FDAARGOS_1191</strain>
    </source>
</reference>
<dbReference type="InterPro" id="IPR004776">
    <property type="entry name" value="Mem_transp_PIN-like"/>
</dbReference>
<evidence type="ECO:0000313" key="10">
    <source>
        <dbReference type="EMBL" id="QRP69952.1"/>
    </source>
</evidence>
<dbReference type="PANTHER" id="PTHR36838">
    <property type="entry name" value="AUXIN EFFLUX CARRIER FAMILY PROTEIN"/>
    <property type="match status" value="1"/>
</dbReference>
<evidence type="ECO:0000256" key="4">
    <source>
        <dbReference type="ARBA" id="ARBA00022475"/>
    </source>
</evidence>
<evidence type="ECO:0000256" key="6">
    <source>
        <dbReference type="ARBA" id="ARBA00022989"/>
    </source>
</evidence>
<evidence type="ECO:0000256" key="7">
    <source>
        <dbReference type="ARBA" id="ARBA00023136"/>
    </source>
</evidence>
<sequence>MGDVIHGFTVVALIIVAGFAVARTGVLGSHAEKVLSALVFNVTTPALIITHTATTRPAELFSPLFFVIVAAEMVMFVLVAVGYRLVGRTRWDRAIFAGMSTSYVNAANLGIPFAVYILSDAHPAVLAIVFQTSLYAPFALLLVDASRGRHASDTRARGRNRWAPLKNPIVIAAAIGIAVSLTGVTIPSMIFDPLQLLSDAAVGLALIFFGVSLSSTTFLEKGAVSRREAAGLSVAKSILHPVVGVGIATLVGLDPAGVIAAGLMGALPTAQNVFVYSSQYNTAPHLARDVSVITTLAALPVMLVIALVLG</sequence>
<feature type="transmembrane region" description="Helical" evidence="8">
    <location>
        <begin position="167"/>
        <end position="190"/>
    </location>
</feature>
<dbReference type="InterPro" id="IPR038770">
    <property type="entry name" value="Na+/solute_symporter_sf"/>
</dbReference>
<dbReference type="PANTHER" id="PTHR36838:SF1">
    <property type="entry name" value="SLR1864 PROTEIN"/>
    <property type="match status" value="1"/>
</dbReference>
<dbReference type="GO" id="GO:0055085">
    <property type="term" value="P:transmembrane transport"/>
    <property type="evidence" value="ECO:0007669"/>
    <property type="project" value="InterPro"/>
</dbReference>
<feature type="transmembrane region" description="Helical" evidence="8">
    <location>
        <begin position="124"/>
        <end position="146"/>
    </location>
</feature>
<feature type="transmembrane region" description="Helical" evidence="8">
    <location>
        <begin position="34"/>
        <end position="54"/>
    </location>
</feature>
<comment type="similarity">
    <text evidence="2">Belongs to the auxin efflux carrier (TC 2.A.69) family.</text>
</comment>